<dbReference type="PIRSF" id="PIRSF003180">
    <property type="entry name" value="DiGMPpdiest_YuxH"/>
    <property type="match status" value="1"/>
</dbReference>
<evidence type="ECO:0000259" key="1">
    <source>
        <dbReference type="PROSITE" id="PS50883"/>
    </source>
</evidence>
<dbReference type="SUPFAM" id="SSF141868">
    <property type="entry name" value="EAL domain-like"/>
    <property type="match status" value="1"/>
</dbReference>
<dbReference type="Proteomes" id="UP000678228">
    <property type="component" value="Unassembled WGS sequence"/>
</dbReference>
<dbReference type="InterPro" id="IPR052340">
    <property type="entry name" value="RNase_Y/CdgJ"/>
</dbReference>
<sequence length="411" mass="47240">MQVFVARQPILTSNEEVYAYELLYRSSDQNVFNEIDGDSATKSVLINSFLTIGYEQLSEGKPCFINFTENLLKEGLVTYFPPEMIVVEILENIEITQEIVDICRELKGLGYQLALDDFVFNEQSLLLFDLLEVIDIIKIDVRTTSREKQQFIIRNLKPFHVIFLAEKVETREEYEACLEDGYTYFQGYFFSKPVIVASEDIPVYNSVFVESLYELSKQEPDLHALATIIEHDVSLSYKLIKLINSPAFKLTTTINSVKQAIVLLGFDEIRKWIYLLAFTEASALNMNKLNETTKLCLTRAKACELIAFESNKNHDASSYFLTGMFSLMDTLLNRSLLVIISDLPLDQKIKEALLGLENEYKDALDTVLAIENADWDLIEKYSRKINIDQNKLFSIHADSILWSQTFIRSFS</sequence>
<dbReference type="SUPFAM" id="SSF109604">
    <property type="entry name" value="HD-domain/PDEase-like"/>
    <property type="match status" value="1"/>
</dbReference>
<comment type="caution">
    <text evidence="3">The sequence shown here is derived from an EMBL/GenBank/DDBJ whole genome shotgun (WGS) entry which is preliminary data.</text>
</comment>
<dbReference type="Gene3D" id="3.20.20.450">
    <property type="entry name" value="EAL domain"/>
    <property type="match status" value="1"/>
</dbReference>
<dbReference type="InterPro" id="IPR001633">
    <property type="entry name" value="EAL_dom"/>
</dbReference>
<proteinExistence type="predicted"/>
<dbReference type="RefSeq" id="WP_210595217.1">
    <property type="nucleotide sequence ID" value="NZ_JAGKSQ010000001.1"/>
</dbReference>
<dbReference type="PROSITE" id="PS50883">
    <property type="entry name" value="EAL"/>
    <property type="match status" value="1"/>
</dbReference>
<accession>A0A940WX72</accession>
<evidence type="ECO:0000313" key="3">
    <source>
        <dbReference type="EMBL" id="MBP3949851.1"/>
    </source>
</evidence>
<reference evidence="3" key="1">
    <citation type="submission" date="2021-03" db="EMBL/GenBank/DDBJ databases">
        <title>Bacillus suaedae sp. nov., isolated from Suaeda aralocaspica.</title>
        <authorList>
            <person name="Lei R.F.R."/>
        </authorList>
    </citation>
    <scope>NUCLEOTIDE SEQUENCE</scope>
    <source>
        <strain evidence="3">YZJH907-2</strain>
    </source>
</reference>
<dbReference type="EMBL" id="JAGKSQ010000001">
    <property type="protein sequence ID" value="MBP3949851.1"/>
    <property type="molecule type" value="Genomic_DNA"/>
</dbReference>
<dbReference type="InterPro" id="IPR013976">
    <property type="entry name" value="HDOD"/>
</dbReference>
<feature type="domain" description="EAL" evidence="1">
    <location>
        <begin position="1"/>
        <end position="207"/>
    </location>
</feature>
<protein>
    <submittedName>
        <fullName evidence="3">HDOD domain-containing protein</fullName>
    </submittedName>
</protein>
<feature type="domain" description="HDOD" evidence="2">
    <location>
        <begin position="201"/>
        <end position="391"/>
    </location>
</feature>
<dbReference type="PANTHER" id="PTHR33525">
    <property type="match status" value="1"/>
</dbReference>
<dbReference type="AlphaFoldDB" id="A0A940WX72"/>
<dbReference type="InterPro" id="IPR035919">
    <property type="entry name" value="EAL_sf"/>
</dbReference>
<keyword evidence="4" id="KW-1185">Reference proteome</keyword>
<dbReference type="Pfam" id="PF00563">
    <property type="entry name" value="EAL"/>
    <property type="match status" value="1"/>
</dbReference>
<dbReference type="SMART" id="SM00052">
    <property type="entry name" value="EAL"/>
    <property type="match status" value="1"/>
</dbReference>
<name>A0A940WX72_9BACI</name>
<dbReference type="Gene3D" id="1.10.3210.10">
    <property type="entry name" value="Hypothetical protein af1432"/>
    <property type="match status" value="1"/>
</dbReference>
<evidence type="ECO:0000259" key="2">
    <source>
        <dbReference type="PROSITE" id="PS51833"/>
    </source>
</evidence>
<dbReference type="PROSITE" id="PS51833">
    <property type="entry name" value="HDOD"/>
    <property type="match status" value="1"/>
</dbReference>
<gene>
    <name evidence="3" type="ORF">J7W16_01810</name>
</gene>
<evidence type="ECO:0000313" key="4">
    <source>
        <dbReference type="Proteomes" id="UP000678228"/>
    </source>
</evidence>
<organism evidence="3 4">
    <name type="scientific">Halalkalibacter suaedae</name>
    <dbReference type="NCBI Taxonomy" id="2822140"/>
    <lineage>
        <taxon>Bacteria</taxon>
        <taxon>Bacillati</taxon>
        <taxon>Bacillota</taxon>
        <taxon>Bacilli</taxon>
        <taxon>Bacillales</taxon>
        <taxon>Bacillaceae</taxon>
        <taxon>Halalkalibacter</taxon>
    </lineage>
</organism>
<dbReference type="PANTHER" id="PTHR33525:SF4">
    <property type="entry name" value="CYCLIC DI-GMP PHOSPHODIESTERASE CDGJ"/>
    <property type="match status" value="1"/>
</dbReference>
<dbReference type="Pfam" id="PF08668">
    <property type="entry name" value="HDOD"/>
    <property type="match status" value="1"/>
</dbReference>
<dbReference type="InterPro" id="IPR014408">
    <property type="entry name" value="dGMP_Pdiesterase_EAL/HD-GYP"/>
</dbReference>